<dbReference type="Proteomes" id="UP000250003">
    <property type="component" value="Chromosome"/>
</dbReference>
<dbReference type="InterPro" id="IPR037171">
    <property type="entry name" value="NagB/RpiA_transferase-like"/>
</dbReference>
<evidence type="ECO:0000313" key="1">
    <source>
        <dbReference type="EMBL" id="AWY98753.1"/>
    </source>
</evidence>
<dbReference type="InterPro" id="IPR018321">
    <property type="entry name" value="Glucosamine6P_isomerase_CS"/>
</dbReference>
<dbReference type="InterPro" id="IPR052960">
    <property type="entry name" value="GlcN6P_deaminase-like"/>
</dbReference>
<organism evidence="1 2">
    <name type="scientific">Blautia argi</name>
    <dbReference type="NCBI Taxonomy" id="1912897"/>
    <lineage>
        <taxon>Bacteria</taxon>
        <taxon>Bacillati</taxon>
        <taxon>Bacillota</taxon>
        <taxon>Clostridia</taxon>
        <taxon>Lachnospirales</taxon>
        <taxon>Lachnospiraceae</taxon>
        <taxon>Blautia</taxon>
    </lineage>
</organism>
<dbReference type="Gene3D" id="3.40.50.1360">
    <property type="match status" value="1"/>
</dbReference>
<dbReference type="PROSITE" id="PS01161">
    <property type="entry name" value="GLC_GALNAC_ISOMERASE"/>
    <property type="match status" value="1"/>
</dbReference>
<dbReference type="PANTHER" id="PTHR42892:SF1">
    <property type="entry name" value="GLUCOSAMINE-6-PHOSPHATE ISOMERASE"/>
    <property type="match status" value="1"/>
</dbReference>
<keyword evidence="1" id="KW-0413">Isomerase</keyword>
<dbReference type="SUPFAM" id="SSF100950">
    <property type="entry name" value="NagB/RpiA/CoA transferase-like"/>
    <property type="match status" value="1"/>
</dbReference>
<dbReference type="GO" id="GO:0016853">
    <property type="term" value="F:isomerase activity"/>
    <property type="evidence" value="ECO:0007669"/>
    <property type="project" value="UniProtKB-KW"/>
</dbReference>
<evidence type="ECO:0000313" key="2">
    <source>
        <dbReference type="Proteomes" id="UP000250003"/>
    </source>
</evidence>
<proteinExistence type="predicted"/>
<protein>
    <submittedName>
        <fullName evidence="1">Glucosamine-6-phosphate isomerase</fullName>
    </submittedName>
</protein>
<keyword evidence="2" id="KW-1185">Reference proteome</keyword>
<dbReference type="EMBL" id="CP030280">
    <property type="protein sequence ID" value="AWY98753.1"/>
    <property type="molecule type" value="Genomic_DNA"/>
</dbReference>
<dbReference type="AlphaFoldDB" id="A0A2Z4UCF3"/>
<dbReference type="GO" id="GO:0004342">
    <property type="term" value="F:glucosamine-6-phosphate deaminase activity"/>
    <property type="evidence" value="ECO:0007669"/>
    <property type="project" value="InterPro"/>
</dbReference>
<sequence>MKHAYYGYTKEELLNNNPKLPVLVMEDNEAVFRSMAEEMAEEIKAHNEKGEKTVFICPVGPVGQYPFFVEKVNKERISLKNVWFINMDEYLDDEKKWVPETHPLSFRGFMNRVVYEKIDEELVMPKEQRIFPDPENLDYIPNLIEELGGVDICFGGIGINGHVAFNEADPSLSNEEFLAQKTRVLEITKETRTANAIGDFNGALEDMPHYCVTIGIYEIAHARKIRLGCFRNWHRAVVRRTAYGEATSDFPVSLLTDHADINLKITEFVAALEG</sequence>
<name>A0A2Z4UCF3_9FIRM</name>
<dbReference type="OrthoDB" id="9791139at2"/>
<accession>A0A2Z4UCF3</accession>
<dbReference type="RefSeq" id="WP_111920239.1">
    <property type="nucleotide sequence ID" value="NZ_CAUWHR010000010.1"/>
</dbReference>
<gene>
    <name evidence="1" type="ORF">DQQ01_12040</name>
</gene>
<dbReference type="PANTHER" id="PTHR42892">
    <property type="entry name" value="GLUCOSAMINE-6-PHOSPHATE DEAMINASE-LIKE PROTEIN BT_0258-RELATED"/>
    <property type="match status" value="1"/>
</dbReference>
<dbReference type="KEGG" id="blau:DQQ01_12040"/>
<reference evidence="2" key="1">
    <citation type="submission" date="2018-06" db="EMBL/GenBank/DDBJ databases">
        <title>Description of Blautia argi sp. nov., a new anaerobic isolated from dog feces.</title>
        <authorList>
            <person name="Chang Y.-H."/>
            <person name="Paek J."/>
            <person name="Shin Y."/>
        </authorList>
    </citation>
    <scope>NUCLEOTIDE SEQUENCE [LARGE SCALE GENOMIC DNA]</scope>
    <source>
        <strain evidence="2">KCTC 15426</strain>
    </source>
</reference>
<dbReference type="GO" id="GO:0006044">
    <property type="term" value="P:N-acetylglucosamine metabolic process"/>
    <property type="evidence" value="ECO:0007669"/>
    <property type="project" value="InterPro"/>
</dbReference>